<proteinExistence type="predicted"/>
<evidence type="ECO:0000313" key="2">
    <source>
        <dbReference type="Proteomes" id="UP000199580"/>
    </source>
</evidence>
<dbReference type="STRING" id="1128970.SAMN04487935_3331"/>
<dbReference type="EMBL" id="FNEZ01000006">
    <property type="protein sequence ID" value="SDK42244.1"/>
    <property type="molecule type" value="Genomic_DNA"/>
</dbReference>
<organism evidence="1 2">
    <name type="scientific">Flavobacterium noncentrifugens</name>
    <dbReference type="NCBI Taxonomy" id="1128970"/>
    <lineage>
        <taxon>Bacteria</taxon>
        <taxon>Pseudomonadati</taxon>
        <taxon>Bacteroidota</taxon>
        <taxon>Flavobacteriia</taxon>
        <taxon>Flavobacteriales</taxon>
        <taxon>Flavobacteriaceae</taxon>
        <taxon>Flavobacterium</taxon>
    </lineage>
</organism>
<dbReference type="AlphaFoldDB" id="A0A1G9BSU5"/>
<sequence length="56" mass="6723">MEVTKEWLEAKIAELNTDLQHQNVSQYGKIMLTQRRNYYVNKLIELEEKQLNKISV</sequence>
<keyword evidence="2" id="KW-1185">Reference proteome</keyword>
<protein>
    <submittedName>
        <fullName evidence="1">Uncharacterized protein</fullName>
    </submittedName>
</protein>
<reference evidence="1 2" key="1">
    <citation type="submission" date="2016-10" db="EMBL/GenBank/DDBJ databases">
        <authorList>
            <person name="de Groot N.N."/>
        </authorList>
    </citation>
    <scope>NUCLEOTIDE SEQUENCE [LARGE SCALE GENOMIC DNA]</scope>
    <source>
        <strain evidence="1 2">CGMCC 1.10076</strain>
    </source>
</reference>
<evidence type="ECO:0000313" key="1">
    <source>
        <dbReference type="EMBL" id="SDK42244.1"/>
    </source>
</evidence>
<accession>A0A1G9BSU5</accession>
<name>A0A1G9BSU5_9FLAO</name>
<dbReference type="Proteomes" id="UP000199580">
    <property type="component" value="Unassembled WGS sequence"/>
</dbReference>
<gene>
    <name evidence="1" type="ORF">SAMN04487935_3331</name>
</gene>